<keyword evidence="2" id="KW-0540">Nuclease</keyword>
<organism evidence="2 3">
    <name type="scientific">Streptomyces gossypii</name>
    <dbReference type="NCBI Taxonomy" id="2883101"/>
    <lineage>
        <taxon>Bacteria</taxon>
        <taxon>Bacillati</taxon>
        <taxon>Actinomycetota</taxon>
        <taxon>Actinomycetes</taxon>
        <taxon>Kitasatosporales</taxon>
        <taxon>Streptomycetaceae</taxon>
        <taxon>Streptomyces</taxon>
    </lineage>
</organism>
<proteinExistence type="predicted"/>
<keyword evidence="2" id="KW-0255">Endonuclease</keyword>
<gene>
    <name evidence="2" type="ORF">LHJ74_04870</name>
</gene>
<evidence type="ECO:0000259" key="1">
    <source>
        <dbReference type="Pfam" id="PF04471"/>
    </source>
</evidence>
<feature type="domain" description="Restriction endonuclease type IV Mrr" evidence="1">
    <location>
        <begin position="10"/>
        <end position="63"/>
    </location>
</feature>
<evidence type="ECO:0000313" key="3">
    <source>
        <dbReference type="Proteomes" id="UP001156389"/>
    </source>
</evidence>
<dbReference type="Pfam" id="PF04471">
    <property type="entry name" value="Mrr_cat"/>
    <property type="match status" value="1"/>
</dbReference>
<evidence type="ECO:0000313" key="2">
    <source>
        <dbReference type="EMBL" id="MCT2589271.1"/>
    </source>
</evidence>
<keyword evidence="3" id="KW-1185">Reference proteome</keyword>
<dbReference type="InterPro" id="IPR007560">
    <property type="entry name" value="Restrct_endonuc_IV_Mrr"/>
</dbReference>
<comment type="caution">
    <text evidence="2">The sequence shown here is derived from an EMBL/GenBank/DDBJ whole genome shotgun (WGS) entry which is preliminary data.</text>
</comment>
<keyword evidence="2" id="KW-0378">Hydrolase</keyword>
<accession>A0ABT2JNF1</accession>
<name>A0ABT2JNF1_9ACTN</name>
<dbReference type="EMBL" id="JAJAGO010000002">
    <property type="protein sequence ID" value="MCT2589271.1"/>
    <property type="molecule type" value="Genomic_DNA"/>
</dbReference>
<dbReference type="Proteomes" id="UP001156389">
    <property type="component" value="Unassembled WGS sequence"/>
</dbReference>
<dbReference type="GO" id="GO:0004519">
    <property type="term" value="F:endonuclease activity"/>
    <property type="evidence" value="ECO:0007669"/>
    <property type="project" value="UniProtKB-KW"/>
</dbReference>
<reference evidence="2 3" key="1">
    <citation type="submission" date="2021-10" db="EMBL/GenBank/DDBJ databases">
        <title>Streptomyces gossypii sp. nov., isolated from soil collected from cotton field.</title>
        <authorList>
            <person name="Ge X."/>
            <person name="Chen X."/>
            <person name="Liu W."/>
        </authorList>
    </citation>
    <scope>NUCLEOTIDE SEQUENCE [LARGE SCALE GENOMIC DNA]</scope>
    <source>
        <strain evidence="2 3">N2-109</strain>
    </source>
</reference>
<sequence>MQALRALPQGGEREMQKFIGMARVEYEADVALFVTTATFSPTAMDLAARHGITAVHRRLLESWSAGAKLHALD</sequence>
<protein>
    <submittedName>
        <fullName evidence="2">Restriction endonuclease</fullName>
    </submittedName>
</protein>